<dbReference type="EMBL" id="JAJEPR010000021">
    <property type="protein sequence ID" value="MCC2190513.1"/>
    <property type="molecule type" value="Genomic_DNA"/>
</dbReference>
<sequence>MTDTSAPHTDPGLEGNEKIEAAILALQQEASQELLAHALTVLRRRMRENGQLILAVEPSAGKEQLALKTIQTPDGNLWWVAFTSFEEQNRGGGSVMSGFLADMDQLFPSAIPTDGIHGIILNPWNRTLMLNKALLQIILGNN</sequence>
<proteinExistence type="predicted"/>
<dbReference type="RefSeq" id="WP_227615587.1">
    <property type="nucleotide sequence ID" value="NZ_JAJEPR010000021.1"/>
</dbReference>
<keyword evidence="3" id="KW-1185">Reference proteome</keyword>
<gene>
    <name evidence="2" type="ORF">LKD71_11990</name>
</gene>
<evidence type="ECO:0000259" key="1">
    <source>
        <dbReference type="Pfam" id="PF07179"/>
    </source>
</evidence>
<evidence type="ECO:0000313" key="2">
    <source>
        <dbReference type="EMBL" id="MCC2190513.1"/>
    </source>
</evidence>
<protein>
    <submittedName>
        <fullName evidence="2">SseB family protein</fullName>
    </submittedName>
</protein>
<accession>A0AAE3J6Y3</accession>
<dbReference type="InterPro" id="IPR009839">
    <property type="entry name" value="SseB_N"/>
</dbReference>
<dbReference type="Proteomes" id="UP001197875">
    <property type="component" value="Unassembled WGS sequence"/>
</dbReference>
<name>A0AAE3J6Y3_9FIRM</name>
<dbReference type="AlphaFoldDB" id="A0AAE3J6Y3"/>
<reference evidence="2 3" key="1">
    <citation type="submission" date="2021-10" db="EMBL/GenBank/DDBJ databases">
        <title>Anaerobic single-cell dispensing facilitates the cultivation of human gut bacteria.</title>
        <authorList>
            <person name="Afrizal A."/>
        </authorList>
    </citation>
    <scope>NUCLEOTIDE SEQUENCE [LARGE SCALE GENOMIC DNA]</scope>
    <source>
        <strain evidence="2 3">CLA-AA-H277</strain>
    </source>
</reference>
<evidence type="ECO:0000313" key="3">
    <source>
        <dbReference type="Proteomes" id="UP001197875"/>
    </source>
</evidence>
<feature type="domain" description="SseB protein N-terminal" evidence="1">
    <location>
        <begin position="20"/>
        <end position="123"/>
    </location>
</feature>
<dbReference type="Pfam" id="PF07179">
    <property type="entry name" value="SseB"/>
    <property type="match status" value="1"/>
</dbReference>
<organism evidence="2 3">
    <name type="scientific">Fusicatenibacter faecihominis</name>
    <dbReference type="NCBI Taxonomy" id="2881276"/>
    <lineage>
        <taxon>Bacteria</taxon>
        <taxon>Bacillati</taxon>
        <taxon>Bacillota</taxon>
        <taxon>Clostridia</taxon>
        <taxon>Lachnospirales</taxon>
        <taxon>Lachnospiraceae</taxon>
        <taxon>Fusicatenibacter</taxon>
    </lineage>
</organism>
<comment type="caution">
    <text evidence="2">The sequence shown here is derived from an EMBL/GenBank/DDBJ whole genome shotgun (WGS) entry which is preliminary data.</text>
</comment>